<evidence type="ECO:0000313" key="4">
    <source>
        <dbReference type="Proteomes" id="UP000284514"/>
    </source>
</evidence>
<proteinExistence type="predicted"/>
<reference evidence="2 5" key="2">
    <citation type="submission" date="2020-12" db="EMBL/GenBank/DDBJ databases">
        <title>Microorganisms.</title>
        <authorList>
            <person name="Matos J."/>
            <person name="Faleiro L."/>
            <person name="Duarte I."/>
        </authorList>
    </citation>
    <scope>NUCLEOTIDE SEQUENCE [LARGE SCALE GENOMIC DNA]</scope>
    <source>
        <strain evidence="2 5">PtFD3Pch2</strain>
    </source>
</reference>
<comment type="caution">
    <text evidence="3">The sequence shown here is derived from an EMBL/GenBank/DDBJ whole genome shotgun (WGS) entry which is preliminary data.</text>
</comment>
<dbReference type="Proteomes" id="UP001196342">
    <property type="component" value="Unassembled WGS sequence"/>
</dbReference>
<keyword evidence="5" id="KW-1185">Reference proteome</keyword>
<feature type="transmembrane region" description="Helical" evidence="1">
    <location>
        <begin position="12"/>
        <end position="35"/>
    </location>
</feature>
<keyword evidence="1" id="KW-0472">Membrane</keyword>
<keyword evidence="1" id="KW-1133">Transmembrane helix</keyword>
<sequence length="405" mass="46999">MNKGIVVTILTVLYFLWNIFAGIKLTWGGILMLIWGGRINIILFLIFALLFILIGLTDKKGSVFTSKYKRYAFPFILAYLFIYFYAGFFLGEYPSGSFLMNAFMAFIFILLNDKWKLTVFDWLVKSLVFFLSLSLIEYLLYIFTDQGILIAYFIRDNSGREQLFEQHLFNFFIINSTIRFQSFCEEPGELGTLCYLMLFLVGNNPRYKIYYYCFWIFGLASFSLGFYILAAIYLLSIRFKIRTIVLTAVCVLTMPLILGEQFETLVMERISGKDIRDIDNRTGDALNSALSTSIFDGSIIYGHGGVLPDDMEYDSGNTGGKVFLYKYGVLGLILLLCPFWKFINQYYRQYRVPYRLRMCFVIAFFGAFYKSNMLEFYWCLCLPFLFPMLASGATSKTFSIDNIKL</sequence>
<keyword evidence="1" id="KW-0812">Transmembrane</keyword>
<feature type="transmembrane region" description="Helical" evidence="1">
    <location>
        <begin position="322"/>
        <end position="340"/>
    </location>
</feature>
<gene>
    <name evidence="3" type="ORF">DW831_20690</name>
    <name evidence="2" type="ORF">JQN06_16160</name>
</gene>
<feature type="transmembrane region" description="Helical" evidence="1">
    <location>
        <begin position="71"/>
        <end position="90"/>
    </location>
</feature>
<evidence type="ECO:0000313" key="3">
    <source>
        <dbReference type="EMBL" id="RHC70525.1"/>
    </source>
</evidence>
<name>A0A414BA67_BACUN</name>
<feature type="transmembrane region" description="Helical" evidence="1">
    <location>
        <begin position="209"/>
        <end position="234"/>
    </location>
</feature>
<protein>
    <recommendedName>
        <fullName evidence="6">O-antigen ligase domain-containing protein</fullName>
    </recommendedName>
</protein>
<reference evidence="3 4" key="1">
    <citation type="submission" date="2018-08" db="EMBL/GenBank/DDBJ databases">
        <title>A genome reference for cultivated species of the human gut microbiota.</title>
        <authorList>
            <person name="Zou Y."/>
            <person name="Xue W."/>
            <person name="Luo G."/>
        </authorList>
    </citation>
    <scope>NUCLEOTIDE SEQUENCE [LARGE SCALE GENOMIC DNA]</scope>
    <source>
        <strain evidence="3 4">AM34-25</strain>
    </source>
</reference>
<dbReference type="RefSeq" id="WP_117991710.1">
    <property type="nucleotide sequence ID" value="NZ_BAABXG010000001.1"/>
</dbReference>
<accession>A0A414BA67</accession>
<dbReference type="AlphaFoldDB" id="A0A414BA67"/>
<feature type="transmembrane region" description="Helical" evidence="1">
    <location>
        <begin position="352"/>
        <end position="369"/>
    </location>
</feature>
<dbReference type="EMBL" id="QSIF01000073">
    <property type="protein sequence ID" value="RHC70525.1"/>
    <property type="molecule type" value="Genomic_DNA"/>
</dbReference>
<feature type="transmembrane region" description="Helical" evidence="1">
    <location>
        <begin position="241"/>
        <end position="258"/>
    </location>
</feature>
<organism evidence="3 4">
    <name type="scientific">Bacteroides uniformis</name>
    <dbReference type="NCBI Taxonomy" id="820"/>
    <lineage>
        <taxon>Bacteria</taxon>
        <taxon>Pseudomonadati</taxon>
        <taxon>Bacteroidota</taxon>
        <taxon>Bacteroidia</taxon>
        <taxon>Bacteroidales</taxon>
        <taxon>Bacteroidaceae</taxon>
        <taxon>Bacteroides</taxon>
    </lineage>
</organism>
<feature type="transmembrane region" description="Helical" evidence="1">
    <location>
        <begin position="41"/>
        <end position="59"/>
    </location>
</feature>
<evidence type="ECO:0000313" key="2">
    <source>
        <dbReference type="EMBL" id="MBT8727666.1"/>
    </source>
</evidence>
<feature type="transmembrane region" description="Helical" evidence="1">
    <location>
        <begin position="96"/>
        <end position="115"/>
    </location>
</feature>
<evidence type="ECO:0008006" key="6">
    <source>
        <dbReference type="Google" id="ProtNLM"/>
    </source>
</evidence>
<dbReference type="Proteomes" id="UP000284514">
    <property type="component" value="Unassembled WGS sequence"/>
</dbReference>
<feature type="transmembrane region" description="Helical" evidence="1">
    <location>
        <begin position="127"/>
        <end position="154"/>
    </location>
</feature>
<dbReference type="EMBL" id="JAFBJK010000004">
    <property type="protein sequence ID" value="MBT8727666.1"/>
    <property type="molecule type" value="Genomic_DNA"/>
</dbReference>
<evidence type="ECO:0000256" key="1">
    <source>
        <dbReference type="SAM" id="Phobius"/>
    </source>
</evidence>
<evidence type="ECO:0000313" key="5">
    <source>
        <dbReference type="Proteomes" id="UP001196342"/>
    </source>
</evidence>